<evidence type="ECO:0000256" key="1">
    <source>
        <dbReference type="SAM" id="Phobius"/>
    </source>
</evidence>
<feature type="chain" id="PRO_5042051516" evidence="2">
    <location>
        <begin position="22"/>
        <end position="163"/>
    </location>
</feature>
<keyword evidence="4" id="KW-1185">Reference proteome</keyword>
<keyword evidence="1" id="KW-0812">Transmembrane</keyword>
<keyword evidence="2" id="KW-0732">Signal</keyword>
<dbReference type="AlphaFoldDB" id="A0AAD3Y5Q4"/>
<protein>
    <submittedName>
        <fullName evidence="3">Uncharacterized protein</fullName>
    </submittedName>
</protein>
<reference evidence="3" key="1">
    <citation type="submission" date="2023-05" db="EMBL/GenBank/DDBJ databases">
        <title>Nepenthes gracilis genome sequencing.</title>
        <authorList>
            <person name="Fukushima K."/>
        </authorList>
    </citation>
    <scope>NUCLEOTIDE SEQUENCE</scope>
    <source>
        <strain evidence="3">SING2019-196</strain>
    </source>
</reference>
<dbReference type="EMBL" id="BSYO01000034">
    <property type="protein sequence ID" value="GMH28244.1"/>
    <property type="molecule type" value="Genomic_DNA"/>
</dbReference>
<evidence type="ECO:0000313" key="4">
    <source>
        <dbReference type="Proteomes" id="UP001279734"/>
    </source>
</evidence>
<dbReference type="Proteomes" id="UP001279734">
    <property type="component" value="Unassembled WGS sequence"/>
</dbReference>
<name>A0AAD3Y5Q4_NEPGR</name>
<feature type="transmembrane region" description="Helical" evidence="1">
    <location>
        <begin position="36"/>
        <end position="63"/>
    </location>
</feature>
<evidence type="ECO:0000256" key="2">
    <source>
        <dbReference type="SAM" id="SignalP"/>
    </source>
</evidence>
<keyword evidence="1" id="KW-1133">Transmembrane helix</keyword>
<comment type="caution">
    <text evidence="3">The sequence shown here is derived from an EMBL/GenBank/DDBJ whole genome shotgun (WGS) entry which is preliminary data.</text>
</comment>
<gene>
    <name evidence="3" type="ORF">Nepgr_030087</name>
</gene>
<evidence type="ECO:0000313" key="3">
    <source>
        <dbReference type="EMBL" id="GMH28244.1"/>
    </source>
</evidence>
<keyword evidence="1" id="KW-0472">Membrane</keyword>
<feature type="signal peptide" evidence="2">
    <location>
        <begin position="1"/>
        <end position="21"/>
    </location>
</feature>
<proteinExistence type="predicted"/>
<sequence>MNFLAYFQALVCCFLVLGAAAVIVYSGPESADCLALGWLLLVVVLFIEKAVWLVSDWAILLALDVERSSVSLWVQADAALSVFGCSRQQQLSGLLHSIPLIANLVEWFGPRMISRDSFGFLLLSETILRQAAVAPFLAEANVPAVCAAFGCCSAACCVDAAGN</sequence>
<organism evidence="3 4">
    <name type="scientific">Nepenthes gracilis</name>
    <name type="common">Slender pitcher plant</name>
    <dbReference type="NCBI Taxonomy" id="150966"/>
    <lineage>
        <taxon>Eukaryota</taxon>
        <taxon>Viridiplantae</taxon>
        <taxon>Streptophyta</taxon>
        <taxon>Embryophyta</taxon>
        <taxon>Tracheophyta</taxon>
        <taxon>Spermatophyta</taxon>
        <taxon>Magnoliopsida</taxon>
        <taxon>eudicotyledons</taxon>
        <taxon>Gunneridae</taxon>
        <taxon>Pentapetalae</taxon>
        <taxon>Caryophyllales</taxon>
        <taxon>Nepenthaceae</taxon>
        <taxon>Nepenthes</taxon>
    </lineage>
</organism>
<accession>A0AAD3Y5Q4</accession>